<dbReference type="GO" id="GO:0005085">
    <property type="term" value="F:guanyl-nucleotide exchange factor activity"/>
    <property type="evidence" value="ECO:0007669"/>
    <property type="project" value="UniProtKB-KW"/>
</dbReference>
<dbReference type="InterPro" id="IPR000651">
    <property type="entry name" value="Ras-like_Gua-exchang_fac_N"/>
</dbReference>
<dbReference type="CDD" id="cd06224">
    <property type="entry name" value="REM"/>
    <property type="match status" value="1"/>
</dbReference>
<dbReference type="PROSITE" id="PS50212">
    <property type="entry name" value="RASGEF_NTER"/>
    <property type="match status" value="1"/>
</dbReference>
<accession>A0A367IMG8</accession>
<proteinExistence type="predicted"/>
<organism evidence="4 5">
    <name type="scientific">Rhizopus stolonifer</name>
    <name type="common">Rhizopus nigricans</name>
    <dbReference type="NCBI Taxonomy" id="4846"/>
    <lineage>
        <taxon>Eukaryota</taxon>
        <taxon>Fungi</taxon>
        <taxon>Fungi incertae sedis</taxon>
        <taxon>Mucoromycota</taxon>
        <taxon>Mucoromycotina</taxon>
        <taxon>Mucoromycetes</taxon>
        <taxon>Mucorales</taxon>
        <taxon>Mucorineae</taxon>
        <taxon>Rhizopodaceae</taxon>
        <taxon>Rhizopus</taxon>
    </lineage>
</organism>
<dbReference type="Pfam" id="PF25006">
    <property type="entry name" value="DUF7783"/>
    <property type="match status" value="1"/>
</dbReference>
<gene>
    <name evidence="4" type="ORF">CU098_001221</name>
</gene>
<evidence type="ECO:0000256" key="2">
    <source>
        <dbReference type="SAM" id="MobiDB-lite"/>
    </source>
</evidence>
<dbReference type="SUPFAM" id="SSF48366">
    <property type="entry name" value="Ras GEF"/>
    <property type="match status" value="1"/>
</dbReference>
<evidence type="ECO:0000259" key="3">
    <source>
        <dbReference type="PROSITE" id="PS50212"/>
    </source>
</evidence>
<dbReference type="Proteomes" id="UP000253551">
    <property type="component" value="Unassembled WGS sequence"/>
</dbReference>
<sequence length="464" mass="51644">LVLDSKLSAELSDESSAVMMLEKIQKDANDVLIGVRNFVTACQQRNITINNVSPQLLNDVSQLPFDPYLLESPGLQKTNNPTIKVTSAITTGMVSLGLTPNDRKKLNKVTRETNSSMLQKAKYLLNQDLILSLQVYSHQIYTSAEELSAAAHAIITEYKKDSTLAYADERASSVTHFRTLSMQIGQYIAILDEINLDSIDDGQIPSIATYRVSRKGIYSAVGHMFGAVQALTNVTIDIHDSVQVVDQSVINVENVIETVEQSVIAMVSERKRSMGVNREEKFILSPTASTFNSYASESIMDLQSESGTMFTTTSSQDEGIEGDFGDFNMSMEDSRSIRSNLRRPTLPGISDIVNRRRQQSIRPDDRSVDSTDTLGADHQPDEIEIGPDGSLKGGTLSALVERLTLHDTLDTNFIATFLLTYRSFCTTEEVVSLLESRYSLRPPERLTPEQLEIWTERKQKLVRL</sequence>
<dbReference type="EMBL" id="PJQM01006934">
    <property type="protein sequence ID" value="RCH78882.1"/>
    <property type="molecule type" value="Genomic_DNA"/>
</dbReference>
<feature type="region of interest" description="Disordered" evidence="2">
    <location>
        <begin position="355"/>
        <end position="389"/>
    </location>
</feature>
<evidence type="ECO:0000313" key="5">
    <source>
        <dbReference type="Proteomes" id="UP000253551"/>
    </source>
</evidence>
<dbReference type="Gene3D" id="1.20.870.10">
    <property type="entry name" value="Son of sevenless (SoS) protein Chain: S domain 1"/>
    <property type="match status" value="1"/>
</dbReference>
<evidence type="ECO:0000313" key="4">
    <source>
        <dbReference type="EMBL" id="RCH78882.1"/>
    </source>
</evidence>
<reference evidence="4 5" key="1">
    <citation type="journal article" date="2018" name="G3 (Bethesda)">
        <title>Phylogenetic and Phylogenomic Definition of Rhizopus Species.</title>
        <authorList>
            <person name="Gryganskyi A.P."/>
            <person name="Golan J."/>
            <person name="Dolatabadi S."/>
            <person name="Mondo S."/>
            <person name="Robb S."/>
            <person name="Idnurm A."/>
            <person name="Muszewska A."/>
            <person name="Steczkiewicz K."/>
            <person name="Masonjones S."/>
            <person name="Liao H.L."/>
            <person name="Gajdeczka M.T."/>
            <person name="Anike F."/>
            <person name="Vuek A."/>
            <person name="Anishchenko I.M."/>
            <person name="Voigt K."/>
            <person name="de Hoog G.S."/>
            <person name="Smith M.E."/>
            <person name="Heitman J."/>
            <person name="Vilgalys R."/>
            <person name="Stajich J.E."/>
        </authorList>
    </citation>
    <scope>NUCLEOTIDE SEQUENCE [LARGE SCALE GENOMIC DNA]</scope>
    <source>
        <strain evidence="4 5">LSU 92-RS-03</strain>
    </source>
</reference>
<dbReference type="OrthoDB" id="10255964at2759"/>
<protein>
    <recommendedName>
        <fullName evidence="3">N-terminal Ras-GEF domain-containing protein</fullName>
    </recommendedName>
</protein>
<feature type="domain" description="N-terminal Ras-GEF" evidence="3">
    <location>
        <begin position="387"/>
        <end position="464"/>
    </location>
</feature>
<comment type="caution">
    <text evidence="4">The sequence shown here is derived from an EMBL/GenBank/DDBJ whole genome shotgun (WGS) entry which is preliminary data.</text>
</comment>
<dbReference type="Pfam" id="PF00618">
    <property type="entry name" value="RasGEF_N"/>
    <property type="match status" value="1"/>
</dbReference>
<evidence type="ECO:0000256" key="1">
    <source>
        <dbReference type="PROSITE-ProRule" id="PRU00135"/>
    </source>
</evidence>
<dbReference type="InterPro" id="IPR023578">
    <property type="entry name" value="Ras_GEF_dom_sf"/>
</dbReference>
<keyword evidence="1" id="KW-0344">Guanine-nucleotide releasing factor</keyword>
<keyword evidence="5" id="KW-1185">Reference proteome</keyword>
<feature type="non-terminal residue" evidence="4">
    <location>
        <position position="1"/>
    </location>
</feature>
<dbReference type="InterPro" id="IPR056685">
    <property type="entry name" value="DUF7783"/>
</dbReference>
<feature type="non-terminal residue" evidence="4">
    <location>
        <position position="464"/>
    </location>
</feature>
<name>A0A367IMG8_RHIST</name>
<dbReference type="STRING" id="4846.A0A367IMG8"/>
<dbReference type="AlphaFoldDB" id="A0A367IMG8"/>